<dbReference type="STRING" id="314260.PB2503_08324"/>
<accession>E0TID6</accession>
<evidence type="ECO:0000259" key="1">
    <source>
        <dbReference type="Pfam" id="PF00551"/>
    </source>
</evidence>
<sequence>MTQRHDILLVCKREFGPALCDFIAQLHPKARANFASSRAAVETALDEAGGAPVRLITFLTDIIIPEALLIRAGLTGYNIHPGPPTYPGVAPTTFAIWDEATTFGVTAHELAPRVDEGAIVAVNTFPMPLGVSEYDLGDHAFAAALTLFRDIARHCASSASPLPRSGERWSGIKRTYRDLDRLKARFSSLSAGDRARLLRACADVVPTVTSRNRAA</sequence>
<dbReference type="Proteomes" id="UP000001302">
    <property type="component" value="Chromosome"/>
</dbReference>
<evidence type="ECO:0000313" key="2">
    <source>
        <dbReference type="EMBL" id="ADM09720.1"/>
    </source>
</evidence>
<dbReference type="KEGG" id="pbr:PB2503_08324"/>
<dbReference type="Pfam" id="PF00551">
    <property type="entry name" value="Formyl_trans_N"/>
    <property type="match status" value="1"/>
</dbReference>
<reference evidence="3" key="1">
    <citation type="submission" date="2010-08" db="EMBL/GenBank/DDBJ databases">
        <title>Genome sequence of Parvularcula bermudensis HTCC2503.</title>
        <authorList>
            <person name="Kang D.-M."/>
            <person name="Oh H.-M."/>
            <person name="Cho J.-C."/>
        </authorList>
    </citation>
    <scope>NUCLEOTIDE SEQUENCE [LARGE SCALE GENOMIC DNA]</scope>
    <source>
        <strain evidence="3">ATCC BAA-594 / HTCC2503 / KCTC 12087</strain>
    </source>
</reference>
<reference evidence="2 3" key="2">
    <citation type="journal article" date="2011" name="J. Bacteriol.">
        <title>Complete genome sequence of strain HTCC2503T of Parvularcula bermudensis, the type species of the order "Parvularculales" in the class Alphaproteobacteria.</title>
        <authorList>
            <person name="Oh H.M."/>
            <person name="Kang I."/>
            <person name="Vergin K.L."/>
            <person name="Kang D."/>
            <person name="Rhee K.H."/>
            <person name="Giovannoni S.J."/>
            <person name="Cho J.C."/>
        </authorList>
    </citation>
    <scope>NUCLEOTIDE SEQUENCE [LARGE SCALE GENOMIC DNA]</scope>
    <source>
        <strain evidence="3">ATCC BAA-594 / HTCC2503 / KCTC 12087</strain>
    </source>
</reference>
<dbReference type="OrthoDB" id="9788208at2"/>
<dbReference type="HOGENOM" id="CLU_097913_0_0_5"/>
<dbReference type="InterPro" id="IPR002376">
    <property type="entry name" value="Formyl_transf_N"/>
</dbReference>
<dbReference type="eggNOG" id="COG0223">
    <property type="taxonomic scope" value="Bacteria"/>
</dbReference>
<dbReference type="EMBL" id="CP002156">
    <property type="protein sequence ID" value="ADM09720.1"/>
    <property type="molecule type" value="Genomic_DNA"/>
</dbReference>
<dbReference type="RefSeq" id="WP_013300694.1">
    <property type="nucleotide sequence ID" value="NC_014414.1"/>
</dbReference>
<dbReference type="SUPFAM" id="SSF53328">
    <property type="entry name" value="Formyltransferase"/>
    <property type="match status" value="1"/>
</dbReference>
<dbReference type="InterPro" id="IPR036477">
    <property type="entry name" value="Formyl_transf_N_sf"/>
</dbReference>
<gene>
    <name evidence="2" type="ordered locus">PB2503_08324</name>
</gene>
<organism evidence="2 3">
    <name type="scientific">Parvularcula bermudensis (strain ATCC BAA-594 / HTCC2503 / KCTC 12087)</name>
    <dbReference type="NCBI Taxonomy" id="314260"/>
    <lineage>
        <taxon>Bacteria</taxon>
        <taxon>Pseudomonadati</taxon>
        <taxon>Pseudomonadota</taxon>
        <taxon>Alphaproteobacteria</taxon>
        <taxon>Parvularculales</taxon>
        <taxon>Parvularculaceae</taxon>
        <taxon>Parvularcula</taxon>
    </lineage>
</organism>
<protein>
    <recommendedName>
        <fullName evidence="1">Formyl transferase N-terminal domain-containing protein</fullName>
    </recommendedName>
</protein>
<keyword evidence="3" id="KW-1185">Reference proteome</keyword>
<name>E0TID6_PARBH</name>
<proteinExistence type="predicted"/>
<feature type="domain" description="Formyl transferase N-terminal" evidence="1">
    <location>
        <begin position="63"/>
        <end position="126"/>
    </location>
</feature>
<dbReference type="AlphaFoldDB" id="E0TID6"/>
<dbReference type="Gene3D" id="3.40.50.12230">
    <property type="match status" value="1"/>
</dbReference>
<evidence type="ECO:0000313" key="3">
    <source>
        <dbReference type="Proteomes" id="UP000001302"/>
    </source>
</evidence>